<sequence length="135" mass="14511">MRLFFAVVFACVSLAAVPPASADSIDGSVVQVRLPNQDITLSYMERKSGFTVELESNDGSVEGQKLFVGDGTVAIELVAHPSEGIFLQGNQYRQGDQFKKGSTIKVRPGFKKASALTTGDVYVVLPGVKFELPNN</sequence>
<proteinExistence type="predicted"/>
<keyword evidence="3" id="KW-1185">Reference proteome</keyword>
<evidence type="ECO:0000313" key="3">
    <source>
        <dbReference type="Proteomes" id="UP000094828"/>
    </source>
</evidence>
<evidence type="ECO:0000313" key="2">
    <source>
        <dbReference type="EMBL" id="ODA34890.1"/>
    </source>
</evidence>
<dbReference type="AlphaFoldDB" id="A0A1C3ENT8"/>
<protein>
    <recommendedName>
        <fullName evidence="4">DUF5666 domain-containing protein</fullName>
    </recommendedName>
</protein>
<feature type="signal peptide" evidence="1">
    <location>
        <begin position="1"/>
        <end position="22"/>
    </location>
</feature>
<dbReference type="OrthoDB" id="270876at2"/>
<accession>A0A1C3ENT8</accession>
<keyword evidence="1" id="KW-0732">Signal</keyword>
<dbReference type="EMBL" id="LYDR01000039">
    <property type="protein sequence ID" value="ODA34890.1"/>
    <property type="molecule type" value="Genomic_DNA"/>
</dbReference>
<dbReference type="Proteomes" id="UP000094828">
    <property type="component" value="Unassembled WGS sequence"/>
</dbReference>
<feature type="chain" id="PRO_5008673310" description="DUF5666 domain-containing protein" evidence="1">
    <location>
        <begin position="23"/>
        <end position="135"/>
    </location>
</feature>
<comment type="caution">
    <text evidence="2">The sequence shown here is derived from an EMBL/GenBank/DDBJ whole genome shotgun (WGS) entry which is preliminary data.</text>
</comment>
<reference evidence="2 3" key="1">
    <citation type="submission" date="2016-05" db="EMBL/GenBank/DDBJ databases">
        <title>Genomic and physiological characterization of Planctopirus sp. isolated from fresh water lake.</title>
        <authorList>
            <person name="Subhash Y."/>
            <person name="Ramana C."/>
        </authorList>
    </citation>
    <scope>NUCLEOTIDE SEQUENCE [LARGE SCALE GENOMIC DNA]</scope>
    <source>
        <strain evidence="2 3">JC280</strain>
    </source>
</reference>
<organism evidence="2 3">
    <name type="scientific">Planctopirus hydrillae</name>
    <dbReference type="NCBI Taxonomy" id="1841610"/>
    <lineage>
        <taxon>Bacteria</taxon>
        <taxon>Pseudomonadati</taxon>
        <taxon>Planctomycetota</taxon>
        <taxon>Planctomycetia</taxon>
        <taxon>Planctomycetales</taxon>
        <taxon>Planctomycetaceae</taxon>
        <taxon>Planctopirus</taxon>
    </lineage>
</organism>
<gene>
    <name evidence="2" type="ORF">A6X21_04380</name>
</gene>
<name>A0A1C3ENT8_9PLAN</name>
<evidence type="ECO:0008006" key="4">
    <source>
        <dbReference type="Google" id="ProtNLM"/>
    </source>
</evidence>
<dbReference type="RefSeq" id="WP_068846391.1">
    <property type="nucleotide sequence ID" value="NZ_LYDR01000039.1"/>
</dbReference>
<evidence type="ECO:0000256" key="1">
    <source>
        <dbReference type="SAM" id="SignalP"/>
    </source>
</evidence>